<keyword evidence="4" id="KW-1185">Reference proteome</keyword>
<evidence type="ECO:0000313" key="4">
    <source>
        <dbReference type="Proteomes" id="UP000018936"/>
    </source>
</evidence>
<evidence type="ECO:0000256" key="1">
    <source>
        <dbReference type="SAM" id="MobiDB-lite"/>
    </source>
</evidence>
<protein>
    <submittedName>
        <fullName evidence="3">Ribosomal protein S6 kinase beta-2</fullName>
    </submittedName>
</protein>
<comment type="caution">
    <text evidence="3">The sequence shown here is derived from an EMBL/GenBank/DDBJ whole genome shotgun (WGS) entry which is preliminary data.</text>
</comment>
<keyword evidence="2" id="KW-1133">Transmembrane helix</keyword>
<dbReference type="GO" id="GO:0016301">
    <property type="term" value="F:kinase activity"/>
    <property type="evidence" value="ECO:0007669"/>
    <property type="project" value="UniProtKB-KW"/>
</dbReference>
<feature type="non-terminal residue" evidence="3">
    <location>
        <position position="1"/>
    </location>
</feature>
<keyword evidence="2" id="KW-0812">Transmembrane</keyword>
<name>V8PEY1_OPHHA</name>
<evidence type="ECO:0000313" key="3">
    <source>
        <dbReference type="EMBL" id="ETE72920.1"/>
    </source>
</evidence>
<reference evidence="3 4" key="1">
    <citation type="journal article" date="2013" name="Proc. Natl. Acad. Sci. U.S.A.">
        <title>The king cobra genome reveals dynamic gene evolution and adaptation in the snake venom system.</title>
        <authorList>
            <person name="Vonk F.J."/>
            <person name="Casewell N.R."/>
            <person name="Henkel C.V."/>
            <person name="Heimberg A.M."/>
            <person name="Jansen H.J."/>
            <person name="McCleary R.J."/>
            <person name="Kerkkamp H.M."/>
            <person name="Vos R.A."/>
            <person name="Guerreiro I."/>
            <person name="Calvete J.J."/>
            <person name="Wuster W."/>
            <person name="Woods A.E."/>
            <person name="Logan J.M."/>
            <person name="Harrison R.A."/>
            <person name="Castoe T.A."/>
            <person name="de Koning A.P."/>
            <person name="Pollock D.D."/>
            <person name="Yandell M."/>
            <person name="Calderon D."/>
            <person name="Renjifo C."/>
            <person name="Currier R.B."/>
            <person name="Salgado D."/>
            <person name="Pla D."/>
            <person name="Sanz L."/>
            <person name="Hyder A.S."/>
            <person name="Ribeiro J.M."/>
            <person name="Arntzen J.W."/>
            <person name="van den Thillart G.E."/>
            <person name="Boetzer M."/>
            <person name="Pirovano W."/>
            <person name="Dirks R.P."/>
            <person name="Spaink H.P."/>
            <person name="Duboule D."/>
            <person name="McGlinn E."/>
            <person name="Kini R.M."/>
            <person name="Richardson M.K."/>
        </authorList>
    </citation>
    <scope>NUCLEOTIDE SEQUENCE</scope>
    <source>
        <tissue evidence="3">Blood</tissue>
    </source>
</reference>
<feature type="region of interest" description="Disordered" evidence="1">
    <location>
        <begin position="52"/>
        <end position="76"/>
    </location>
</feature>
<sequence length="233" mass="25542">MLIKPLPAAQHEYLRSSRPTCSTLIMRLHLKHHFSCKVSLAFLPSSLARHDCQRHDRQRSPASPTTPPSGRRPLRQNDAVASLGGVKAVTKGKGAWPGNARGTWGAPDMAGVFDIDLETEEGSDGEEPELGALRKKGWVQPEEKGKRAQEPRAEFLMTSVGVAPEWDRVGVGRPRLSPELLLLLLLLLLLIICSVSLHPASVARSKYFGSSRLFCSLASFQSAFGWNSPGFLR</sequence>
<accession>V8PEY1</accession>
<feature type="transmembrane region" description="Helical" evidence="2">
    <location>
        <begin position="180"/>
        <end position="200"/>
    </location>
</feature>
<keyword evidence="3" id="KW-0418">Kinase</keyword>
<proteinExistence type="predicted"/>
<organism evidence="3 4">
    <name type="scientific">Ophiophagus hannah</name>
    <name type="common">King cobra</name>
    <name type="synonym">Naja hannah</name>
    <dbReference type="NCBI Taxonomy" id="8665"/>
    <lineage>
        <taxon>Eukaryota</taxon>
        <taxon>Metazoa</taxon>
        <taxon>Chordata</taxon>
        <taxon>Craniata</taxon>
        <taxon>Vertebrata</taxon>
        <taxon>Euteleostomi</taxon>
        <taxon>Lepidosauria</taxon>
        <taxon>Squamata</taxon>
        <taxon>Bifurcata</taxon>
        <taxon>Unidentata</taxon>
        <taxon>Episquamata</taxon>
        <taxon>Toxicofera</taxon>
        <taxon>Serpentes</taxon>
        <taxon>Colubroidea</taxon>
        <taxon>Elapidae</taxon>
        <taxon>Elapinae</taxon>
        <taxon>Ophiophagus</taxon>
    </lineage>
</organism>
<evidence type="ECO:0000256" key="2">
    <source>
        <dbReference type="SAM" id="Phobius"/>
    </source>
</evidence>
<gene>
    <name evidence="3" type="primary">RPS6KB2</name>
    <name evidence="3" type="ORF">L345_01262</name>
</gene>
<keyword evidence="3" id="KW-0808">Transferase</keyword>
<dbReference type="Proteomes" id="UP000018936">
    <property type="component" value="Unassembled WGS sequence"/>
</dbReference>
<dbReference type="EMBL" id="AZIM01000161">
    <property type="protein sequence ID" value="ETE72920.1"/>
    <property type="molecule type" value="Genomic_DNA"/>
</dbReference>
<dbReference type="AlphaFoldDB" id="V8PEY1"/>
<keyword evidence="2" id="KW-0472">Membrane</keyword>